<evidence type="ECO:0000256" key="1">
    <source>
        <dbReference type="SAM" id="MobiDB-lite"/>
    </source>
</evidence>
<proteinExistence type="predicted"/>
<dbReference type="EMBL" id="CAJHUB010000675">
    <property type="protein sequence ID" value="CAD7675749.1"/>
    <property type="molecule type" value="Genomic_DNA"/>
</dbReference>
<dbReference type="Proteomes" id="UP000645828">
    <property type="component" value="Unassembled WGS sequence"/>
</dbReference>
<protein>
    <submittedName>
        <fullName evidence="2">(raccoon dog) hypothetical protein</fullName>
    </submittedName>
</protein>
<evidence type="ECO:0000313" key="2">
    <source>
        <dbReference type="EMBL" id="CAD7675749.1"/>
    </source>
</evidence>
<comment type="caution">
    <text evidence="2">The sequence shown here is derived from an EMBL/GenBank/DDBJ whole genome shotgun (WGS) entry which is preliminary data.</text>
</comment>
<reference evidence="2" key="1">
    <citation type="submission" date="2020-12" db="EMBL/GenBank/DDBJ databases">
        <authorList>
            <consortium name="Molecular Ecology Group"/>
        </authorList>
    </citation>
    <scope>NUCLEOTIDE SEQUENCE</scope>
    <source>
        <strain evidence="2">TBG_1078</strain>
    </source>
</reference>
<name>A0A811YGU3_NYCPR</name>
<keyword evidence="3" id="KW-1185">Reference proteome</keyword>
<organism evidence="2 3">
    <name type="scientific">Nyctereutes procyonoides</name>
    <name type="common">Raccoon dog</name>
    <name type="synonym">Canis procyonoides</name>
    <dbReference type="NCBI Taxonomy" id="34880"/>
    <lineage>
        <taxon>Eukaryota</taxon>
        <taxon>Metazoa</taxon>
        <taxon>Chordata</taxon>
        <taxon>Craniata</taxon>
        <taxon>Vertebrata</taxon>
        <taxon>Euteleostomi</taxon>
        <taxon>Mammalia</taxon>
        <taxon>Eutheria</taxon>
        <taxon>Laurasiatheria</taxon>
        <taxon>Carnivora</taxon>
        <taxon>Caniformia</taxon>
        <taxon>Canidae</taxon>
        <taxon>Nyctereutes</taxon>
    </lineage>
</organism>
<gene>
    <name evidence="2" type="ORF">NYPRO_LOCUS8544</name>
</gene>
<sequence length="61" mass="7395">MRSYGWVFIQYDWCPYKKRLGHRHTQREDRVRTPTGEGSHLQTEEGSLRRNQLCQTLILDF</sequence>
<dbReference type="AlphaFoldDB" id="A0A811YGU3"/>
<feature type="region of interest" description="Disordered" evidence="1">
    <location>
        <begin position="24"/>
        <end position="47"/>
    </location>
</feature>
<accession>A0A811YGU3</accession>
<evidence type="ECO:0000313" key="3">
    <source>
        <dbReference type="Proteomes" id="UP000645828"/>
    </source>
</evidence>